<dbReference type="GO" id="GO:0071897">
    <property type="term" value="P:DNA biosynthetic process"/>
    <property type="evidence" value="ECO:0007669"/>
    <property type="project" value="UniProtKB-KW"/>
</dbReference>
<gene>
    <name evidence="7" type="primary">UL23</name>
</gene>
<evidence type="ECO:0000313" key="7">
    <source>
        <dbReference type="EMBL" id="QOD40228.1"/>
    </source>
</evidence>
<keyword evidence="1" id="KW-0244">Early protein</keyword>
<reference evidence="7 8" key="1">
    <citation type="submission" date="2020-08" db="EMBL/GenBank/DDBJ databases">
        <title>Genome sequences of two marsupial simplex viruses; Macropodid alphaherpesvirus 2 and 4.</title>
        <authorList>
            <person name="Vaz P.K."/>
            <person name="Mahony T."/>
            <person name="Hartley C.A."/>
            <person name="Motha J."/>
            <person name="Devlin J.M."/>
        </authorList>
    </citation>
    <scope>NUCLEOTIDE SEQUENCE [LARGE SCALE GENOMIC DNA]</scope>
    <source>
        <strain evidence="7 8">V3077/08</strain>
    </source>
</reference>
<dbReference type="Gene3D" id="3.40.50.300">
    <property type="entry name" value="P-loop containing nucleotide triphosphate hydrolases"/>
    <property type="match status" value="1"/>
</dbReference>
<organism evidence="7 8">
    <name type="scientific">Macropodid alphaherpesvirus 2</name>
    <dbReference type="NCBI Taxonomy" id="83440"/>
    <lineage>
        <taxon>Viruses</taxon>
        <taxon>Duplodnaviria</taxon>
        <taxon>Heunggongvirae</taxon>
        <taxon>Peploviricota</taxon>
        <taxon>Herviviricetes</taxon>
        <taxon>Herpesvirales</taxon>
        <taxon>Orthoherpesviridae</taxon>
        <taxon>Alphaherpesvirinae</taxon>
        <taxon>Simplexvirus</taxon>
        <taxon>Simplexvirus macropodidalpha2</taxon>
    </lineage>
</organism>
<keyword evidence="8" id="KW-1185">Reference proteome</keyword>
<dbReference type="SUPFAM" id="SSF52540">
    <property type="entry name" value="P-loop containing nucleoside triphosphate hydrolases"/>
    <property type="match status" value="1"/>
</dbReference>
<dbReference type="GO" id="GO:0006230">
    <property type="term" value="P:TMP biosynthetic process"/>
    <property type="evidence" value="ECO:0007669"/>
    <property type="project" value="InterPro"/>
</dbReference>
<dbReference type="Pfam" id="PF00693">
    <property type="entry name" value="Herpes_TK"/>
    <property type="match status" value="1"/>
</dbReference>
<evidence type="ECO:0000313" key="8">
    <source>
        <dbReference type="Proteomes" id="UP000828583"/>
    </source>
</evidence>
<keyword evidence="3" id="KW-0808">Transferase</keyword>
<dbReference type="InterPro" id="IPR027417">
    <property type="entry name" value="P-loop_NTPase"/>
</dbReference>
<evidence type="ECO:0000256" key="6">
    <source>
        <dbReference type="ARBA" id="ARBA00022840"/>
    </source>
</evidence>
<keyword evidence="2" id="KW-0237">DNA synthesis</keyword>
<evidence type="ECO:0000256" key="5">
    <source>
        <dbReference type="ARBA" id="ARBA00022777"/>
    </source>
</evidence>
<evidence type="ECO:0000256" key="4">
    <source>
        <dbReference type="ARBA" id="ARBA00022741"/>
    </source>
</evidence>
<keyword evidence="4" id="KW-0547">Nucleotide-binding</keyword>
<sequence>MSVYTKAPIDYFPFLNPDTPLKTYEGMASVLRIYLDGPHGIGKTTLGSELTKVLAHRADVVFVPEPMAYWRAVGGVDTIASVYETQRRCDNKEISSEEASLIMANTQVLMNMPYMVLAQQMEPLLGWGANNHLPPPLPGQTIIVDRHPIASLLCYPLARYLRGSFTLQTAMSLLAFIPKIPHGTNLVLGKLSGGETTQRLYERGRPGEVVDWHMIECIHNIYDRLQNTVTYIQQGNNWRDDWHKLTPKSAMDIRYEPVSGSKNPRIHETLFAVFCAPSLAQPSGRLSNIHASVFDILTERLGSFTMFVLDYDRPVDECLADLLRQSERMTYTITSKEDLEKLRDVLMTYIQAAAGEQ</sequence>
<proteinExistence type="inferred from homology"/>
<name>A0AAE7SYE9_9ALPH</name>
<dbReference type="GO" id="GO:0004797">
    <property type="term" value="F:thymidine kinase activity"/>
    <property type="evidence" value="ECO:0007669"/>
    <property type="project" value="InterPro"/>
</dbReference>
<dbReference type="KEGG" id="vg:80537105"/>
<dbReference type="RefSeq" id="YP_010798841.1">
    <property type="nucleotide sequence ID" value="NC_076513.1"/>
</dbReference>
<dbReference type="Proteomes" id="UP000828583">
    <property type="component" value="Segment"/>
</dbReference>
<dbReference type="GeneID" id="80537105"/>
<dbReference type="InterPro" id="IPR001889">
    <property type="entry name" value="Herpes_TK"/>
</dbReference>
<evidence type="ECO:0000256" key="3">
    <source>
        <dbReference type="ARBA" id="ARBA00022679"/>
    </source>
</evidence>
<accession>A0AAE7SYE9</accession>
<keyword evidence="6" id="KW-0067">ATP-binding</keyword>
<dbReference type="EMBL" id="MT900475">
    <property type="protein sequence ID" value="QOD40228.1"/>
    <property type="molecule type" value="Genomic_DNA"/>
</dbReference>
<dbReference type="GO" id="GO:0005524">
    <property type="term" value="F:ATP binding"/>
    <property type="evidence" value="ECO:0007669"/>
    <property type="project" value="UniProtKB-KW"/>
</dbReference>
<evidence type="ECO:0000256" key="2">
    <source>
        <dbReference type="ARBA" id="ARBA00022634"/>
    </source>
</evidence>
<keyword evidence="5 7" id="KW-0418">Kinase</keyword>
<dbReference type="HAMAP" id="MF_04029">
    <property type="entry name" value="HSV_KITH"/>
    <property type="match status" value="1"/>
</dbReference>
<dbReference type="CDD" id="cd02019">
    <property type="entry name" value="NK"/>
    <property type="match status" value="1"/>
</dbReference>
<protein>
    <submittedName>
        <fullName evidence="7">Thymidine kinase</fullName>
    </submittedName>
</protein>
<evidence type="ECO:0000256" key="1">
    <source>
        <dbReference type="ARBA" id="ARBA00022518"/>
    </source>
</evidence>